<feature type="compositionally biased region" description="Pro residues" evidence="6">
    <location>
        <begin position="189"/>
        <end position="200"/>
    </location>
</feature>
<sequence>MATNCIYWLKRDFRLYDNPALTAALRDHSSVMPVFILEPSALDAPETSAFHVHAQCDAFNGLHKNITSAGGTLAFAHAEVVDYLDQLHRLRPITHLVSHMETGGARTYSRDRAVASWCQTHGVEWTEYQQFAVFRGKVDRNERHKAWEAFTRADLLAVPPGIDRLRVPDVYRTIVQLQGIDSVRSPDNSSPPAPAAPPPTATLTPDKWMHKPEWLGVLAEGPMKMMHFKKTLNEEQQSYIQPVNEDAAALTLHTFLEARGINYSKGMSSPNSAFYNCSRLSVHFAWGTISVRTVYQRVSKRVEELKAAGDPWSKAMARNLRSFLSRLHWHDHFTQRLETEVEMEDRPLNPNFWELKLENKPEHLTAWLSGRTGWPMVDACMRCMATTGFMNFRMRAMITSAATHLLHLDFRSIDKGMARLYTDYEPGIHLSQLQMQAGMVGINTLRTYSPEKQLLDHDKEGTFVHRWVPELREFTVKEIVQRDPERGLGSYPPVRVERKSRAVAYKKLLNDLKYRPGGEEINQRVFAKHGSRKGPRKRPAARRS</sequence>
<dbReference type="Gene3D" id="3.40.50.620">
    <property type="entry name" value="HUPs"/>
    <property type="match status" value="1"/>
</dbReference>
<name>A0ABN8F6N5_9BACT</name>
<organism evidence="8 9">
    <name type="scientific">Neolewinella maritima</name>
    <dbReference type="NCBI Taxonomy" id="1383882"/>
    <lineage>
        <taxon>Bacteria</taxon>
        <taxon>Pseudomonadati</taxon>
        <taxon>Bacteroidota</taxon>
        <taxon>Saprospiria</taxon>
        <taxon>Saprospirales</taxon>
        <taxon>Lewinellaceae</taxon>
        <taxon>Neolewinella</taxon>
    </lineage>
</organism>
<dbReference type="InterPro" id="IPR014729">
    <property type="entry name" value="Rossmann-like_a/b/a_fold"/>
</dbReference>
<dbReference type="InterPro" id="IPR005101">
    <property type="entry name" value="Cryptochr/Photolyase_FAD-bd"/>
</dbReference>
<dbReference type="InterPro" id="IPR036134">
    <property type="entry name" value="Crypto/Photolyase_FAD-like_sf"/>
</dbReference>
<dbReference type="InterPro" id="IPR006050">
    <property type="entry name" value="DNA_photolyase_N"/>
</dbReference>
<keyword evidence="4" id="KW-0274">FAD</keyword>
<dbReference type="InterPro" id="IPR036155">
    <property type="entry name" value="Crypto/Photolyase_N_sf"/>
</dbReference>
<evidence type="ECO:0000259" key="7">
    <source>
        <dbReference type="PROSITE" id="PS51645"/>
    </source>
</evidence>
<feature type="compositionally biased region" description="Basic residues" evidence="6">
    <location>
        <begin position="526"/>
        <end position="544"/>
    </location>
</feature>
<dbReference type="SUPFAM" id="SSF52425">
    <property type="entry name" value="Cryptochrome/photolyase, N-terminal domain"/>
    <property type="match status" value="1"/>
</dbReference>
<evidence type="ECO:0000256" key="4">
    <source>
        <dbReference type="ARBA" id="ARBA00022827"/>
    </source>
</evidence>
<dbReference type="PANTHER" id="PTHR11455:SF9">
    <property type="entry name" value="CRYPTOCHROME CIRCADIAN CLOCK 5 ISOFORM X1"/>
    <property type="match status" value="1"/>
</dbReference>
<comment type="caution">
    <text evidence="8">The sequence shown here is derived from an EMBL/GenBank/DDBJ whole genome shotgun (WGS) entry which is preliminary data.</text>
</comment>
<proteinExistence type="predicted"/>
<keyword evidence="3" id="KW-0285">Flavoprotein</keyword>
<dbReference type="RefSeq" id="WP_238750105.1">
    <property type="nucleotide sequence ID" value="NZ_CAKLPZ010000001.1"/>
</dbReference>
<evidence type="ECO:0000256" key="2">
    <source>
        <dbReference type="ARBA" id="ARBA00001974"/>
    </source>
</evidence>
<feature type="domain" description="Photolyase/cryptochrome alpha/beta" evidence="7">
    <location>
        <begin position="3"/>
        <end position="133"/>
    </location>
</feature>
<dbReference type="Pfam" id="PF03441">
    <property type="entry name" value="FAD_binding_7"/>
    <property type="match status" value="1"/>
</dbReference>
<reference evidence="8" key="1">
    <citation type="submission" date="2021-12" db="EMBL/GenBank/DDBJ databases">
        <authorList>
            <person name="Rodrigo-Torres L."/>
            <person name="Arahal R. D."/>
            <person name="Lucena T."/>
        </authorList>
    </citation>
    <scope>NUCLEOTIDE SEQUENCE</scope>
    <source>
        <strain evidence="8">CECT 8419</strain>
    </source>
</reference>
<dbReference type="EMBL" id="CAKLPZ010000001">
    <property type="protein sequence ID" value="CAH0999975.1"/>
    <property type="molecule type" value="Genomic_DNA"/>
</dbReference>
<evidence type="ECO:0000256" key="3">
    <source>
        <dbReference type="ARBA" id="ARBA00022630"/>
    </source>
</evidence>
<dbReference type="Gene3D" id="1.10.579.10">
    <property type="entry name" value="DNA Cyclobutane Dipyrimidine Photolyase, subunit A, domain 3"/>
    <property type="match status" value="1"/>
</dbReference>
<evidence type="ECO:0000256" key="1">
    <source>
        <dbReference type="ARBA" id="ARBA00001932"/>
    </source>
</evidence>
<evidence type="ECO:0000313" key="8">
    <source>
        <dbReference type="EMBL" id="CAH0999975.1"/>
    </source>
</evidence>
<dbReference type="PROSITE" id="PS51645">
    <property type="entry name" value="PHR_CRY_ALPHA_BETA"/>
    <property type="match status" value="1"/>
</dbReference>
<evidence type="ECO:0000313" key="9">
    <source>
        <dbReference type="Proteomes" id="UP000837803"/>
    </source>
</evidence>
<dbReference type="InterPro" id="IPR002081">
    <property type="entry name" value="Cryptochrome/DNA_photolyase_1"/>
</dbReference>
<protein>
    <submittedName>
        <fullName evidence="8">Cryptochrome-like protein cry2</fullName>
    </submittedName>
</protein>
<dbReference type="SUPFAM" id="SSF48173">
    <property type="entry name" value="Cryptochrome/photolyase FAD-binding domain"/>
    <property type="match status" value="1"/>
</dbReference>
<gene>
    <name evidence="8" type="primary">cry2</name>
    <name evidence="8" type="ORF">LEM8419_01196</name>
</gene>
<comment type="cofactor">
    <cofactor evidence="2">
        <name>FAD</name>
        <dbReference type="ChEBI" id="CHEBI:57692"/>
    </cofactor>
</comment>
<keyword evidence="5" id="KW-0157">Chromophore</keyword>
<dbReference type="InterPro" id="IPR018394">
    <property type="entry name" value="DNA_photolyase_1_CS_C"/>
</dbReference>
<evidence type="ECO:0000256" key="5">
    <source>
        <dbReference type="ARBA" id="ARBA00022991"/>
    </source>
</evidence>
<feature type="region of interest" description="Disordered" evidence="6">
    <location>
        <begin position="520"/>
        <end position="544"/>
    </location>
</feature>
<dbReference type="Proteomes" id="UP000837803">
    <property type="component" value="Unassembled WGS sequence"/>
</dbReference>
<dbReference type="Pfam" id="PF00875">
    <property type="entry name" value="DNA_photolyase"/>
    <property type="match status" value="1"/>
</dbReference>
<keyword evidence="9" id="KW-1185">Reference proteome</keyword>
<dbReference type="Gene3D" id="1.25.40.80">
    <property type="match status" value="1"/>
</dbReference>
<feature type="region of interest" description="Disordered" evidence="6">
    <location>
        <begin position="182"/>
        <end position="205"/>
    </location>
</feature>
<accession>A0ABN8F6N5</accession>
<evidence type="ECO:0000256" key="6">
    <source>
        <dbReference type="SAM" id="MobiDB-lite"/>
    </source>
</evidence>
<dbReference type="PANTHER" id="PTHR11455">
    <property type="entry name" value="CRYPTOCHROME"/>
    <property type="match status" value="1"/>
</dbReference>
<dbReference type="PROSITE" id="PS00394">
    <property type="entry name" value="DNA_PHOTOLYASES_1_1"/>
    <property type="match status" value="1"/>
</dbReference>
<comment type="cofactor">
    <cofactor evidence="1">
        <name>(6R)-5,10-methylene-5,6,7,8-tetrahydrofolate</name>
        <dbReference type="ChEBI" id="CHEBI:15636"/>
    </cofactor>
</comment>